<dbReference type="SUPFAM" id="SSF47413">
    <property type="entry name" value="lambda repressor-like DNA-binding domains"/>
    <property type="match status" value="1"/>
</dbReference>
<evidence type="ECO:0000313" key="3">
    <source>
        <dbReference type="Proteomes" id="UP000231263"/>
    </source>
</evidence>
<dbReference type="Proteomes" id="UP000231263">
    <property type="component" value="Unassembled WGS sequence"/>
</dbReference>
<evidence type="ECO:0000259" key="1">
    <source>
        <dbReference type="PROSITE" id="PS50943"/>
    </source>
</evidence>
<dbReference type="PROSITE" id="PS50943">
    <property type="entry name" value="HTH_CROC1"/>
    <property type="match status" value="1"/>
</dbReference>
<comment type="caution">
    <text evidence="2">The sequence shown here is derived from an EMBL/GenBank/DDBJ whole genome shotgun (WGS) entry which is preliminary data.</text>
</comment>
<dbReference type="Pfam" id="PF01381">
    <property type="entry name" value="HTH_3"/>
    <property type="match status" value="1"/>
</dbReference>
<dbReference type="AlphaFoldDB" id="A0A2M7XEE7"/>
<name>A0A2M7XEE7_9BACT</name>
<dbReference type="EMBL" id="PFWT01000012">
    <property type="protein sequence ID" value="PJA46244.1"/>
    <property type="molecule type" value="Genomic_DNA"/>
</dbReference>
<protein>
    <recommendedName>
        <fullName evidence="1">HTH cro/C1-type domain-containing protein</fullName>
    </recommendedName>
</protein>
<proteinExistence type="predicted"/>
<feature type="domain" description="HTH cro/C1-type" evidence="1">
    <location>
        <begin position="12"/>
        <end position="53"/>
    </location>
</feature>
<gene>
    <name evidence="2" type="ORF">CO173_03255</name>
</gene>
<accession>A0A2M7XEE7</accession>
<dbReference type="Gene3D" id="1.10.260.40">
    <property type="entry name" value="lambda repressor-like DNA-binding domains"/>
    <property type="match status" value="1"/>
</dbReference>
<dbReference type="InterPro" id="IPR010982">
    <property type="entry name" value="Lambda_DNA-bd_dom_sf"/>
</dbReference>
<organism evidence="2 3">
    <name type="scientific">Candidatus Uhrbacteria bacterium CG_4_9_14_3_um_filter_41_35</name>
    <dbReference type="NCBI Taxonomy" id="1975034"/>
    <lineage>
        <taxon>Bacteria</taxon>
        <taxon>Candidatus Uhriibacteriota</taxon>
    </lineage>
</organism>
<dbReference type="CDD" id="cd00093">
    <property type="entry name" value="HTH_XRE"/>
    <property type="match status" value="1"/>
</dbReference>
<dbReference type="InterPro" id="IPR001387">
    <property type="entry name" value="Cro/C1-type_HTH"/>
</dbReference>
<evidence type="ECO:0000313" key="2">
    <source>
        <dbReference type="EMBL" id="PJA46244.1"/>
    </source>
</evidence>
<dbReference type="GO" id="GO:0003677">
    <property type="term" value="F:DNA binding"/>
    <property type="evidence" value="ECO:0007669"/>
    <property type="project" value="InterPro"/>
</dbReference>
<reference evidence="3" key="1">
    <citation type="submission" date="2017-09" db="EMBL/GenBank/DDBJ databases">
        <title>Depth-based differentiation of microbial function through sediment-hosted aquifers and enrichment of novel symbionts in the deep terrestrial subsurface.</title>
        <authorList>
            <person name="Probst A.J."/>
            <person name="Ladd B."/>
            <person name="Jarett J.K."/>
            <person name="Geller-Mcgrath D.E."/>
            <person name="Sieber C.M.K."/>
            <person name="Emerson J.B."/>
            <person name="Anantharaman K."/>
            <person name="Thomas B.C."/>
            <person name="Malmstrom R."/>
            <person name="Stieglmeier M."/>
            <person name="Klingl A."/>
            <person name="Woyke T."/>
            <person name="Ryan C.M."/>
            <person name="Banfield J.F."/>
        </authorList>
    </citation>
    <scope>NUCLEOTIDE SEQUENCE [LARGE SCALE GENOMIC DNA]</scope>
</reference>
<sequence>MEGKEGSNTRWLSKKANIPYPTLIKIESDTVTNPTLETITKIAAGLGVTLDELTK</sequence>